<keyword evidence="2" id="KW-1185">Reference proteome</keyword>
<dbReference type="InterPro" id="IPR011990">
    <property type="entry name" value="TPR-like_helical_dom_sf"/>
</dbReference>
<dbReference type="Gene3D" id="1.25.40.10">
    <property type="entry name" value="Tetratricopeptide repeat domain"/>
    <property type="match status" value="1"/>
</dbReference>
<dbReference type="Proteomes" id="UP000002774">
    <property type="component" value="Chromosome"/>
</dbReference>
<dbReference type="eggNOG" id="COG3014">
    <property type="taxonomic scope" value="Bacteria"/>
</dbReference>
<protein>
    <recommendedName>
        <fullName evidence="3">Lipoprotein</fullName>
    </recommendedName>
</protein>
<accession>H1YF44</accession>
<evidence type="ECO:0000313" key="2">
    <source>
        <dbReference type="Proteomes" id="UP000002774"/>
    </source>
</evidence>
<dbReference type="RefSeq" id="WP_008504993.1">
    <property type="nucleotide sequence ID" value="NZ_CM001403.1"/>
</dbReference>
<dbReference type="EMBL" id="CM001403">
    <property type="protein sequence ID" value="EHQ25297.1"/>
    <property type="molecule type" value="Genomic_DNA"/>
</dbReference>
<name>H1YF44_9SPHI</name>
<dbReference type="OrthoDB" id="9769023at2"/>
<organism evidence="1 2">
    <name type="scientific">Mucilaginibacter paludis DSM 18603</name>
    <dbReference type="NCBI Taxonomy" id="714943"/>
    <lineage>
        <taxon>Bacteria</taxon>
        <taxon>Pseudomonadati</taxon>
        <taxon>Bacteroidota</taxon>
        <taxon>Sphingobacteriia</taxon>
        <taxon>Sphingobacteriales</taxon>
        <taxon>Sphingobacteriaceae</taxon>
        <taxon>Mucilaginibacter</taxon>
    </lineage>
</organism>
<sequence length="474" mass="53427">MINIRKNILGASSVIGLMLFLLGCATYNDRIIPYYKDVSAGNYADAEKQLDKNTLIQKPRNRLLYLMEKGRVCHLNGKYNESNQYFNEADSMLEQGLTSVADAAVGLFVNPMSQRYKGEDFEKFMIHYYKALNYIYLHNTEDAIVEARRISLQAQQQGDKFNNNNNRYSNDAFSLAFQGLLYESDKDVNNAFISYRNAAEIYFASPDSTYYGTRIPAELKRDLIRTASLNGFTTEAEQFEKTFGITYQPAPLPEGGELVFFWENGLAPVKTQVDLDFSLIRDSNGALFFTDAAGGITVPFEYSGDRNKVDLKSVESLRAAFPKYIPQKPYYASATITNNQVQVPLEKTEDVTDLAIKTLKQRALAEMSKVLSRLAVKKMAEYSMRAAANTNGKTNSLLEAGSYGMQLYSLLSEKADTRNWQTLPAQICYARIPLQRGENTISITMKTSNGADETKTIKINGNGRLQFYNFSTLR</sequence>
<dbReference type="HOGENOM" id="CLU_035715_3_0_10"/>
<evidence type="ECO:0000313" key="1">
    <source>
        <dbReference type="EMBL" id="EHQ25297.1"/>
    </source>
</evidence>
<dbReference type="SUPFAM" id="SSF48452">
    <property type="entry name" value="TPR-like"/>
    <property type="match status" value="1"/>
</dbReference>
<evidence type="ECO:0008006" key="3">
    <source>
        <dbReference type="Google" id="ProtNLM"/>
    </source>
</evidence>
<dbReference type="PROSITE" id="PS51257">
    <property type="entry name" value="PROKAR_LIPOPROTEIN"/>
    <property type="match status" value="1"/>
</dbReference>
<gene>
    <name evidence="1" type="ORF">Mucpa_1129</name>
</gene>
<reference evidence="1" key="1">
    <citation type="submission" date="2011-09" db="EMBL/GenBank/DDBJ databases">
        <title>The permanent draft genome of Mucilaginibacter paludis DSM 18603.</title>
        <authorList>
            <consortium name="US DOE Joint Genome Institute (JGI-PGF)"/>
            <person name="Lucas S."/>
            <person name="Han J."/>
            <person name="Lapidus A."/>
            <person name="Bruce D."/>
            <person name="Goodwin L."/>
            <person name="Pitluck S."/>
            <person name="Peters L."/>
            <person name="Kyrpides N."/>
            <person name="Mavromatis K."/>
            <person name="Ivanova N."/>
            <person name="Mikhailova N."/>
            <person name="Held B."/>
            <person name="Detter J.C."/>
            <person name="Tapia R."/>
            <person name="Han C."/>
            <person name="Land M."/>
            <person name="Hauser L."/>
            <person name="Markowitz V."/>
            <person name="Cheng J.-F."/>
            <person name="Hugenholtz P."/>
            <person name="Woyke T."/>
            <person name="Wu D."/>
            <person name="Tindall B."/>
            <person name="Brambilla E."/>
            <person name="Klenk H.-P."/>
            <person name="Eisen J.A."/>
        </authorList>
    </citation>
    <scope>NUCLEOTIDE SEQUENCE [LARGE SCALE GENOMIC DNA]</scope>
    <source>
        <strain evidence="1">DSM 18603</strain>
    </source>
</reference>
<proteinExistence type="predicted"/>
<dbReference type="AlphaFoldDB" id="H1YF44"/>
<dbReference type="STRING" id="714943.Mucpa_1129"/>